<dbReference type="AlphaFoldDB" id="A0A7R8WUW6"/>
<accession>A0A7R8WUW6</accession>
<dbReference type="EMBL" id="OB670554">
    <property type="protein sequence ID" value="CAD7234943.1"/>
    <property type="molecule type" value="Genomic_DNA"/>
</dbReference>
<reference evidence="1" key="1">
    <citation type="submission" date="2020-11" db="EMBL/GenBank/DDBJ databases">
        <authorList>
            <person name="Tran Van P."/>
        </authorList>
    </citation>
    <scope>NUCLEOTIDE SEQUENCE</scope>
</reference>
<protein>
    <submittedName>
        <fullName evidence="1">Uncharacterized protein</fullName>
    </submittedName>
</protein>
<name>A0A7R8WUW6_9CRUS</name>
<organism evidence="1">
    <name type="scientific">Cyprideis torosa</name>
    <dbReference type="NCBI Taxonomy" id="163714"/>
    <lineage>
        <taxon>Eukaryota</taxon>
        <taxon>Metazoa</taxon>
        <taxon>Ecdysozoa</taxon>
        <taxon>Arthropoda</taxon>
        <taxon>Crustacea</taxon>
        <taxon>Oligostraca</taxon>
        <taxon>Ostracoda</taxon>
        <taxon>Podocopa</taxon>
        <taxon>Podocopida</taxon>
        <taxon>Cytherocopina</taxon>
        <taxon>Cytheroidea</taxon>
        <taxon>Cytherideidae</taxon>
        <taxon>Cyprideis</taxon>
    </lineage>
</organism>
<evidence type="ECO:0000313" key="1">
    <source>
        <dbReference type="EMBL" id="CAD7234943.1"/>
    </source>
</evidence>
<proteinExistence type="predicted"/>
<gene>
    <name evidence="1" type="ORF">CTOB1V02_LOCUS12759</name>
</gene>
<sequence>MPELRDCVFHCPCTVPVQFCGVLAVLQRDRFVFV</sequence>